<feature type="domain" description="HTH araC/xylS-type" evidence="4">
    <location>
        <begin position="231"/>
        <end position="332"/>
    </location>
</feature>
<dbReference type="Pfam" id="PF14525">
    <property type="entry name" value="AraC_binding_2"/>
    <property type="match status" value="1"/>
</dbReference>
<evidence type="ECO:0000313" key="5">
    <source>
        <dbReference type="EMBL" id="MEJ2885512.1"/>
    </source>
</evidence>
<proteinExistence type="predicted"/>
<keyword evidence="2" id="KW-0238">DNA-binding</keyword>
<accession>A0ABU8MZG1</accession>
<dbReference type="PANTHER" id="PTHR46796">
    <property type="entry name" value="HTH-TYPE TRANSCRIPTIONAL ACTIVATOR RHAS-RELATED"/>
    <property type="match status" value="1"/>
</dbReference>
<keyword evidence="1" id="KW-0805">Transcription regulation</keyword>
<dbReference type="InterPro" id="IPR035418">
    <property type="entry name" value="AraC-bd_2"/>
</dbReference>
<dbReference type="Pfam" id="PF12833">
    <property type="entry name" value="HTH_18"/>
    <property type="match status" value="1"/>
</dbReference>
<evidence type="ECO:0000259" key="4">
    <source>
        <dbReference type="PROSITE" id="PS01124"/>
    </source>
</evidence>
<dbReference type="RefSeq" id="WP_337711990.1">
    <property type="nucleotide sequence ID" value="NZ_JBBEGL010000001.1"/>
</dbReference>
<dbReference type="EMBL" id="JBBEGL010000001">
    <property type="protein sequence ID" value="MEJ2885512.1"/>
    <property type="molecule type" value="Genomic_DNA"/>
</dbReference>
<reference evidence="5 6" key="1">
    <citation type="submission" date="2024-03" db="EMBL/GenBank/DDBJ databases">
        <title>Actinomycetospora sp. OC33-EN06, a novel actinomycete isolated from wild orchid (Aerides multiflora).</title>
        <authorList>
            <person name="Suriyachadkun C."/>
        </authorList>
    </citation>
    <scope>NUCLEOTIDE SEQUENCE [LARGE SCALE GENOMIC DNA]</scope>
    <source>
        <strain evidence="5 6">OC33-EN06</strain>
    </source>
</reference>
<evidence type="ECO:0000256" key="1">
    <source>
        <dbReference type="ARBA" id="ARBA00023015"/>
    </source>
</evidence>
<evidence type="ECO:0000256" key="3">
    <source>
        <dbReference type="ARBA" id="ARBA00023163"/>
    </source>
</evidence>
<gene>
    <name evidence="5" type="ORF">WCD41_03555</name>
</gene>
<comment type="caution">
    <text evidence="5">The sequence shown here is derived from an EMBL/GenBank/DDBJ whole genome shotgun (WGS) entry which is preliminary data.</text>
</comment>
<organism evidence="5 6">
    <name type="scientific">Actinomycetospora aeridis</name>
    <dbReference type="NCBI Taxonomy" id="3129231"/>
    <lineage>
        <taxon>Bacteria</taxon>
        <taxon>Bacillati</taxon>
        <taxon>Actinomycetota</taxon>
        <taxon>Actinomycetes</taxon>
        <taxon>Pseudonocardiales</taxon>
        <taxon>Pseudonocardiaceae</taxon>
        <taxon>Actinomycetospora</taxon>
    </lineage>
</organism>
<name>A0ABU8MZG1_9PSEU</name>
<evidence type="ECO:0000256" key="2">
    <source>
        <dbReference type="ARBA" id="ARBA00023125"/>
    </source>
</evidence>
<keyword evidence="3" id="KW-0804">Transcription</keyword>
<protein>
    <submittedName>
        <fullName evidence="5">AraC family transcriptional regulator</fullName>
    </submittedName>
</protein>
<keyword evidence="6" id="KW-1185">Reference proteome</keyword>
<dbReference type="PROSITE" id="PS01124">
    <property type="entry name" value="HTH_ARAC_FAMILY_2"/>
    <property type="match status" value="1"/>
</dbReference>
<evidence type="ECO:0000313" key="6">
    <source>
        <dbReference type="Proteomes" id="UP001370100"/>
    </source>
</evidence>
<dbReference type="Proteomes" id="UP001370100">
    <property type="component" value="Unassembled WGS sequence"/>
</dbReference>
<dbReference type="InterPro" id="IPR009057">
    <property type="entry name" value="Homeodomain-like_sf"/>
</dbReference>
<dbReference type="SMART" id="SM00342">
    <property type="entry name" value="HTH_ARAC"/>
    <property type="match status" value="1"/>
</dbReference>
<dbReference type="PANTHER" id="PTHR46796:SF12">
    <property type="entry name" value="HTH-TYPE DNA-BINDING TRANSCRIPTIONAL ACTIVATOR EUTR"/>
    <property type="match status" value="1"/>
</dbReference>
<dbReference type="Gene3D" id="1.10.10.60">
    <property type="entry name" value="Homeodomain-like"/>
    <property type="match status" value="1"/>
</dbReference>
<dbReference type="InterPro" id="IPR050204">
    <property type="entry name" value="AraC_XylS_family_regulators"/>
</dbReference>
<sequence length="333" mass="36118">MGAPSRDPGEPLAGHAVMNTADVDEAQHVVTEVYVRHELDSLGGRPLDARLNCVASERMTLGYLVYGANASLDLPPLESCYHVNLTLSGNTRVTRRGGRDHAITAGGRSGAVLLPTEHSTVTWTPEATQFAMKFNRGPLEEHLGSLLGRPIHDPLDFDVTMDLTTGPGAALLAAVRFLQTEMDRPGGIAEAPLARAQLETYVMTALLHGVPHQYTEALHAPVGEDRPALVRRAVDYIEAHAADAFTVPQLARHLGVSTRTLQVSFARNVGVSPSEYVRDVRLARVHADLVAASPSDTSVTERAAAWGFLHQGRFSEQYRRKYGQLPSQTLRQG</sequence>
<dbReference type="InterPro" id="IPR018060">
    <property type="entry name" value="HTH_AraC"/>
</dbReference>
<dbReference type="SUPFAM" id="SSF46689">
    <property type="entry name" value="Homeodomain-like"/>
    <property type="match status" value="1"/>
</dbReference>